<dbReference type="EMBL" id="CP163445">
    <property type="protein sequence ID" value="XDQ82570.1"/>
    <property type="molecule type" value="Genomic_DNA"/>
</dbReference>
<reference evidence="2" key="1">
    <citation type="submission" date="2024-07" db="EMBL/GenBank/DDBJ databases">
        <authorList>
            <person name="Yu S.T."/>
        </authorList>
    </citation>
    <scope>NUCLEOTIDE SEQUENCE</scope>
    <source>
        <strain evidence="2">Y1</strain>
    </source>
</reference>
<gene>
    <name evidence="2" type="ORF">AB2U05_30785</name>
</gene>
<dbReference type="AlphaFoldDB" id="A0AB39TTB2"/>
<accession>A0AB39TTB2</accession>
<name>A0AB39TTB2_9ACTN</name>
<dbReference type="RefSeq" id="WP_369184906.1">
    <property type="nucleotide sequence ID" value="NZ_CP163445.1"/>
</dbReference>
<organism evidence="2">
    <name type="scientific">Streptomyces sp. Y1</name>
    <dbReference type="NCBI Taxonomy" id="3238634"/>
    <lineage>
        <taxon>Bacteria</taxon>
        <taxon>Bacillati</taxon>
        <taxon>Actinomycetota</taxon>
        <taxon>Actinomycetes</taxon>
        <taxon>Kitasatosporales</taxon>
        <taxon>Streptomycetaceae</taxon>
        <taxon>Streptomyces</taxon>
    </lineage>
</organism>
<sequence>MTLPASVIDLSTAGWFKSTHSDPQGQGDCVQVATNFQASHGIILIGDTKSPGSHLVFSPEAFIAFISATATGEFGSV</sequence>
<protein>
    <submittedName>
        <fullName evidence="2">DUF397 domain-containing protein</fullName>
    </submittedName>
</protein>
<evidence type="ECO:0000313" key="2">
    <source>
        <dbReference type="EMBL" id="XDQ82570.1"/>
    </source>
</evidence>
<proteinExistence type="predicted"/>
<dbReference type="Pfam" id="PF04149">
    <property type="entry name" value="DUF397"/>
    <property type="match status" value="1"/>
</dbReference>
<evidence type="ECO:0000259" key="1">
    <source>
        <dbReference type="Pfam" id="PF04149"/>
    </source>
</evidence>
<feature type="domain" description="DUF397" evidence="1">
    <location>
        <begin position="13"/>
        <end position="68"/>
    </location>
</feature>
<dbReference type="InterPro" id="IPR007278">
    <property type="entry name" value="DUF397"/>
</dbReference>